<dbReference type="SUPFAM" id="SSF57667">
    <property type="entry name" value="beta-beta-alpha zinc fingers"/>
    <property type="match status" value="1"/>
</dbReference>
<keyword evidence="1" id="KW-0479">Metal-binding</keyword>
<evidence type="ECO:0000313" key="8">
    <source>
        <dbReference type="Proteomes" id="UP000075902"/>
    </source>
</evidence>
<dbReference type="InterPro" id="IPR036236">
    <property type="entry name" value="Znf_C2H2_sf"/>
</dbReference>
<dbReference type="AlphaFoldDB" id="A0A182THW7"/>
<feature type="domain" description="C2H2-type" evidence="6">
    <location>
        <begin position="9"/>
        <end position="36"/>
    </location>
</feature>
<dbReference type="PROSITE" id="PS00028">
    <property type="entry name" value="ZINC_FINGER_C2H2_1"/>
    <property type="match status" value="1"/>
</dbReference>
<evidence type="ECO:0000313" key="7">
    <source>
        <dbReference type="EnsemblMetazoa" id="AMEC002601-PA"/>
    </source>
</evidence>
<proteinExistence type="predicted"/>
<dbReference type="Proteomes" id="UP000075902">
    <property type="component" value="Unassembled WGS sequence"/>
</dbReference>
<dbReference type="Pfam" id="PF00096">
    <property type="entry name" value="zf-C2H2"/>
    <property type="match status" value="1"/>
</dbReference>
<keyword evidence="4" id="KW-0862">Zinc</keyword>
<dbReference type="InterPro" id="IPR013087">
    <property type="entry name" value="Znf_C2H2_type"/>
</dbReference>
<keyword evidence="3 5" id="KW-0863">Zinc-finger</keyword>
<dbReference type="EnsemblMetazoa" id="AMEC002601-RA">
    <property type="protein sequence ID" value="AMEC002601-PA"/>
    <property type="gene ID" value="AMEC002601"/>
</dbReference>
<evidence type="ECO:0000256" key="4">
    <source>
        <dbReference type="ARBA" id="ARBA00022833"/>
    </source>
</evidence>
<protein>
    <recommendedName>
        <fullName evidence="6">C2H2-type domain-containing protein</fullName>
    </recommendedName>
</protein>
<reference evidence="7" key="2">
    <citation type="submission" date="2020-05" db="UniProtKB">
        <authorList>
            <consortium name="EnsemblMetazoa"/>
        </authorList>
    </citation>
    <scope>IDENTIFICATION</scope>
    <source>
        <strain evidence="7">CM1001059</strain>
    </source>
</reference>
<organism evidence="7 8">
    <name type="scientific">Anopheles melas</name>
    <dbReference type="NCBI Taxonomy" id="34690"/>
    <lineage>
        <taxon>Eukaryota</taxon>
        <taxon>Metazoa</taxon>
        <taxon>Ecdysozoa</taxon>
        <taxon>Arthropoda</taxon>
        <taxon>Hexapoda</taxon>
        <taxon>Insecta</taxon>
        <taxon>Pterygota</taxon>
        <taxon>Neoptera</taxon>
        <taxon>Endopterygota</taxon>
        <taxon>Diptera</taxon>
        <taxon>Nematocera</taxon>
        <taxon>Culicoidea</taxon>
        <taxon>Culicidae</taxon>
        <taxon>Anophelinae</taxon>
        <taxon>Anopheles</taxon>
    </lineage>
</organism>
<dbReference type="SMART" id="SM00355">
    <property type="entry name" value="ZnF_C2H2"/>
    <property type="match status" value="2"/>
</dbReference>
<reference evidence="8" key="1">
    <citation type="submission" date="2014-01" db="EMBL/GenBank/DDBJ databases">
        <title>The Genome Sequence of Anopheles melas CM1001059_A (V2).</title>
        <authorList>
            <consortium name="The Broad Institute Genomics Platform"/>
            <person name="Neafsey D.E."/>
            <person name="Besansky N."/>
            <person name="Howell P."/>
            <person name="Walton C."/>
            <person name="Young S.K."/>
            <person name="Zeng Q."/>
            <person name="Gargeya S."/>
            <person name="Fitzgerald M."/>
            <person name="Haas B."/>
            <person name="Abouelleil A."/>
            <person name="Allen A.W."/>
            <person name="Alvarado L."/>
            <person name="Arachchi H.M."/>
            <person name="Berlin A.M."/>
            <person name="Chapman S.B."/>
            <person name="Gainer-Dewar J."/>
            <person name="Goldberg J."/>
            <person name="Griggs A."/>
            <person name="Gujja S."/>
            <person name="Hansen M."/>
            <person name="Howarth C."/>
            <person name="Imamovic A."/>
            <person name="Ireland A."/>
            <person name="Larimer J."/>
            <person name="McCowan C."/>
            <person name="Murphy C."/>
            <person name="Pearson M."/>
            <person name="Poon T.W."/>
            <person name="Priest M."/>
            <person name="Roberts A."/>
            <person name="Saif S."/>
            <person name="Shea T."/>
            <person name="Sisk P."/>
            <person name="Sykes S."/>
            <person name="Wortman J."/>
            <person name="Nusbaum C."/>
            <person name="Birren B."/>
        </authorList>
    </citation>
    <scope>NUCLEOTIDE SEQUENCE [LARGE SCALE GENOMIC DNA]</scope>
    <source>
        <strain evidence="8">CM1001059</strain>
    </source>
</reference>
<evidence type="ECO:0000256" key="1">
    <source>
        <dbReference type="ARBA" id="ARBA00022723"/>
    </source>
</evidence>
<keyword evidence="2" id="KW-0677">Repeat</keyword>
<dbReference type="Gene3D" id="3.30.160.60">
    <property type="entry name" value="Classic Zinc Finger"/>
    <property type="match status" value="1"/>
</dbReference>
<accession>A0A182THW7</accession>
<dbReference type="STRING" id="34690.A0A182THW7"/>
<evidence type="ECO:0000259" key="6">
    <source>
        <dbReference type="PROSITE" id="PS50157"/>
    </source>
</evidence>
<sequence>MVHLGIRPHTCPLCTKSYSQYSNLKKHLLSHQKQAIKQEQQNGQVMAILYSCQTCKMQFEDIIEFERHTRRACKGPALRPPPGTVVVDPAAIGPAPAGVVSLLPNAAACLPSTSVSASPMVLPFVVKAEKPDEEIGGV</sequence>
<name>A0A182THW7_9DIPT</name>
<dbReference type="FunFam" id="3.30.160.60:FF:000100">
    <property type="entry name" value="Zinc finger 45-like"/>
    <property type="match status" value="1"/>
</dbReference>
<keyword evidence="8" id="KW-1185">Reference proteome</keyword>
<evidence type="ECO:0000256" key="2">
    <source>
        <dbReference type="ARBA" id="ARBA00022737"/>
    </source>
</evidence>
<evidence type="ECO:0000256" key="3">
    <source>
        <dbReference type="ARBA" id="ARBA00022771"/>
    </source>
</evidence>
<dbReference type="VEuPathDB" id="VectorBase:AMEC002601"/>
<dbReference type="PROSITE" id="PS50157">
    <property type="entry name" value="ZINC_FINGER_C2H2_2"/>
    <property type="match status" value="1"/>
</dbReference>
<evidence type="ECO:0000256" key="5">
    <source>
        <dbReference type="PROSITE-ProRule" id="PRU00042"/>
    </source>
</evidence>
<dbReference type="GO" id="GO:0008270">
    <property type="term" value="F:zinc ion binding"/>
    <property type="evidence" value="ECO:0007669"/>
    <property type="project" value="UniProtKB-KW"/>
</dbReference>